<dbReference type="InterPro" id="IPR012347">
    <property type="entry name" value="Ferritin-like"/>
</dbReference>
<evidence type="ECO:0000313" key="1">
    <source>
        <dbReference type="EMBL" id="NML93284.1"/>
    </source>
</evidence>
<sequence length="167" mass="17733">MAFALEPGWPQSLREAFAHIGTVTSPSVDDIKIMALVEAASETLYQLSAKGTEHPGVIDILHSNGREEMVHARRAAQVVGLLGGGEFEPPEAEDNPYLAAADDLPVAAITPEGLRKQAQGEFGGQALYESWAARIDNPQAAALLRQNGAEEVDHGNRLLAAAELLEG</sequence>
<dbReference type="InterPro" id="IPR009078">
    <property type="entry name" value="Ferritin-like_SF"/>
</dbReference>
<dbReference type="RefSeq" id="WP_169492524.1">
    <property type="nucleotide sequence ID" value="NZ_AP029021.1"/>
</dbReference>
<dbReference type="Proteomes" id="UP000583556">
    <property type="component" value="Unassembled WGS sequence"/>
</dbReference>
<proteinExistence type="predicted"/>
<organism evidence="1 2">
    <name type="scientific">Novosphingobium olei</name>
    <dbReference type="NCBI Taxonomy" id="2728851"/>
    <lineage>
        <taxon>Bacteria</taxon>
        <taxon>Pseudomonadati</taxon>
        <taxon>Pseudomonadota</taxon>
        <taxon>Alphaproteobacteria</taxon>
        <taxon>Sphingomonadales</taxon>
        <taxon>Sphingomonadaceae</taxon>
        <taxon>Novosphingobium</taxon>
    </lineage>
</organism>
<gene>
    <name evidence="1" type="ORF">HHL27_06315</name>
</gene>
<dbReference type="EMBL" id="JABBGM010000002">
    <property type="protein sequence ID" value="NML93284.1"/>
    <property type="molecule type" value="Genomic_DNA"/>
</dbReference>
<dbReference type="Gene3D" id="1.20.1260.10">
    <property type="match status" value="1"/>
</dbReference>
<name>A0A7Y0BMY3_9SPHN</name>
<dbReference type="SUPFAM" id="SSF47240">
    <property type="entry name" value="Ferritin-like"/>
    <property type="match status" value="1"/>
</dbReference>
<protein>
    <submittedName>
        <fullName evidence="1">Ferritin-like domain-containing protein</fullName>
    </submittedName>
</protein>
<evidence type="ECO:0000313" key="2">
    <source>
        <dbReference type="Proteomes" id="UP000583556"/>
    </source>
</evidence>
<dbReference type="CDD" id="cd00657">
    <property type="entry name" value="Ferritin_like"/>
    <property type="match status" value="1"/>
</dbReference>
<reference evidence="1 2" key="1">
    <citation type="submission" date="2020-04" db="EMBL/GenBank/DDBJ databases">
        <title>Novosphingobium sp. TW-4 isolated from soil.</title>
        <authorList>
            <person name="Dahal R.H."/>
            <person name="Chaudhary D.K."/>
        </authorList>
    </citation>
    <scope>NUCLEOTIDE SEQUENCE [LARGE SCALE GENOMIC DNA]</scope>
    <source>
        <strain evidence="1 2">TW-4</strain>
    </source>
</reference>
<accession>A0A7Y0BMY3</accession>
<keyword evidence="2" id="KW-1185">Reference proteome</keyword>
<dbReference type="AlphaFoldDB" id="A0A7Y0BMY3"/>
<comment type="caution">
    <text evidence="1">The sequence shown here is derived from an EMBL/GenBank/DDBJ whole genome shotgun (WGS) entry which is preliminary data.</text>
</comment>